<evidence type="ECO:0000313" key="4">
    <source>
        <dbReference type="Proteomes" id="UP001366085"/>
    </source>
</evidence>
<dbReference type="InterPro" id="IPR021373">
    <property type="entry name" value="DUF2993"/>
</dbReference>
<comment type="caution">
    <text evidence="3">The sequence shown here is derived from an EMBL/GenBank/DDBJ whole genome shotgun (WGS) entry which is preliminary data.</text>
</comment>
<name>A0ABU8LK75_9MICO</name>
<reference evidence="3 4" key="1">
    <citation type="submission" date="2024-02" db="EMBL/GenBank/DDBJ databases">
        <authorList>
            <person name="Saticioglu I.B."/>
        </authorList>
    </citation>
    <scope>NUCLEOTIDE SEQUENCE [LARGE SCALE GENOMIC DNA]</scope>
    <source>
        <strain evidence="3 4">Mu-43</strain>
    </source>
</reference>
<keyword evidence="2" id="KW-0812">Transmembrane</keyword>
<evidence type="ECO:0000256" key="1">
    <source>
        <dbReference type="SAM" id="MobiDB-lite"/>
    </source>
</evidence>
<keyword evidence="2" id="KW-0472">Membrane</keyword>
<sequence length="269" mass="27808">MSDTQPTAPLPELAPPAATGTGPRRRRKWPAVVLVLLVVLAVLAVVAELIARAVVPGIVRTTVIEQLDLPADQELQVEVAGIVVPQLIAGRLDELHLSSPSVTLGGVTGSVDATATGVPVRGGDLDAAAGTIRIDQEQLTELLSASELPIDDVTLQEPDVVLSADVEVLTLQIPIGLTLTPGVEDGDLLFSVVSVSVGDGSIDLGEVTGWLEDTSADLSGPHRICIADQLPAGLTLTGLRIDGNEAVIDVDVDGRIATDEKLLKNGTCS</sequence>
<dbReference type="Pfam" id="PF11209">
    <property type="entry name" value="LmeA"/>
    <property type="match status" value="1"/>
</dbReference>
<dbReference type="Proteomes" id="UP001366085">
    <property type="component" value="Unassembled WGS sequence"/>
</dbReference>
<evidence type="ECO:0000313" key="3">
    <source>
        <dbReference type="EMBL" id="MEJ1091734.1"/>
    </source>
</evidence>
<keyword evidence="2" id="KW-1133">Transmembrane helix</keyword>
<feature type="region of interest" description="Disordered" evidence="1">
    <location>
        <begin position="1"/>
        <end position="24"/>
    </location>
</feature>
<feature type="transmembrane region" description="Helical" evidence="2">
    <location>
        <begin position="31"/>
        <end position="51"/>
    </location>
</feature>
<evidence type="ECO:0000256" key="2">
    <source>
        <dbReference type="SAM" id="Phobius"/>
    </source>
</evidence>
<gene>
    <name evidence="3" type="ORF">WDU93_08495</name>
</gene>
<dbReference type="EMBL" id="JBBDGN010000007">
    <property type="protein sequence ID" value="MEJ1091734.1"/>
    <property type="molecule type" value="Genomic_DNA"/>
</dbReference>
<organism evidence="3 4">
    <name type="scientific">Microbacterium istanbulense</name>
    <dbReference type="NCBI Taxonomy" id="3122049"/>
    <lineage>
        <taxon>Bacteria</taxon>
        <taxon>Bacillati</taxon>
        <taxon>Actinomycetota</taxon>
        <taxon>Actinomycetes</taxon>
        <taxon>Micrococcales</taxon>
        <taxon>Microbacteriaceae</taxon>
        <taxon>Microbacterium</taxon>
    </lineage>
</organism>
<dbReference type="RefSeq" id="WP_337319525.1">
    <property type="nucleotide sequence ID" value="NZ_JBBDGN010000007.1"/>
</dbReference>
<protein>
    <submittedName>
        <fullName evidence="3">DUF2993 domain-containing protein</fullName>
    </submittedName>
</protein>
<proteinExistence type="predicted"/>
<accession>A0ABU8LK75</accession>
<keyword evidence="4" id="KW-1185">Reference proteome</keyword>